<dbReference type="AlphaFoldDB" id="A0A811GDB7"/>
<organism evidence="3 4">
    <name type="scientific">Acinetobacter bouvetii</name>
    <dbReference type="NCBI Taxonomy" id="202951"/>
    <lineage>
        <taxon>Bacteria</taxon>
        <taxon>Pseudomonadati</taxon>
        <taxon>Pseudomonadota</taxon>
        <taxon>Gammaproteobacteria</taxon>
        <taxon>Moraxellales</taxon>
        <taxon>Moraxellaceae</taxon>
        <taxon>Acinetobacter</taxon>
    </lineage>
</organism>
<gene>
    <name evidence="3" type="ORF">SFB21_2826</name>
</gene>
<protein>
    <submittedName>
        <fullName evidence="3">Zonular occludens toxin (Zot)</fullName>
    </submittedName>
</protein>
<dbReference type="InterPro" id="IPR008900">
    <property type="entry name" value="Zot_N"/>
</dbReference>
<evidence type="ECO:0000259" key="2">
    <source>
        <dbReference type="Pfam" id="PF05707"/>
    </source>
</evidence>
<name>A0A811GDB7_9GAMM</name>
<dbReference type="Pfam" id="PF05707">
    <property type="entry name" value="Zot"/>
    <property type="match status" value="1"/>
</dbReference>
<dbReference type="Proteomes" id="UP000489961">
    <property type="component" value="Unassembled WGS sequence"/>
</dbReference>
<keyword evidence="1" id="KW-0472">Membrane</keyword>
<reference evidence="3 4" key="1">
    <citation type="submission" date="2020-02" db="EMBL/GenBank/DDBJ databases">
        <authorList>
            <person name="Chaudhuri R."/>
        </authorList>
    </citation>
    <scope>NUCLEOTIDE SEQUENCE [LARGE SCALE GENOMIC DNA]</scope>
    <source>
        <strain evidence="3">SFB21</strain>
    </source>
</reference>
<proteinExistence type="predicted"/>
<feature type="domain" description="Zona occludens toxin N-terminal" evidence="2">
    <location>
        <begin position="2"/>
        <end position="179"/>
    </location>
</feature>
<feature type="transmembrane region" description="Helical" evidence="1">
    <location>
        <begin position="191"/>
        <end position="209"/>
    </location>
</feature>
<evidence type="ECO:0000313" key="4">
    <source>
        <dbReference type="Proteomes" id="UP000489961"/>
    </source>
</evidence>
<dbReference type="InterPro" id="IPR027417">
    <property type="entry name" value="P-loop_NTPase"/>
</dbReference>
<dbReference type="EMBL" id="CADDTS010000048">
    <property type="protein sequence ID" value="CAB1221488.1"/>
    <property type="molecule type" value="Genomic_DNA"/>
</dbReference>
<evidence type="ECO:0000256" key="1">
    <source>
        <dbReference type="SAM" id="Phobius"/>
    </source>
</evidence>
<comment type="caution">
    <text evidence="3">The sequence shown here is derived from an EMBL/GenBank/DDBJ whole genome shotgun (WGS) entry which is preliminary data.</text>
</comment>
<evidence type="ECO:0000313" key="3">
    <source>
        <dbReference type="EMBL" id="CAB1221488.1"/>
    </source>
</evidence>
<dbReference type="Gene3D" id="3.40.50.300">
    <property type="entry name" value="P-loop containing nucleotide triphosphate hydrolases"/>
    <property type="match status" value="1"/>
</dbReference>
<dbReference type="RefSeq" id="WP_174560608.1">
    <property type="nucleotide sequence ID" value="NZ_CADDTS010000048.1"/>
</dbReference>
<keyword evidence="1" id="KW-0812">Transmembrane</keyword>
<sequence length="394" mass="45291">MAIQLITGKPGSYKSAYLMSMALDEIQKGRLVYFCNFRGLQAEKYQLNVLDHFNEWASVPDGALVIIDEVQEFTRDVPTNAKTEELPQWMTLLEKHRHRGIDIFVVTQHPMFIHTHIRRLLEKHIHMQRVQGMPWSNKREWQQVCSDPENIDNATIKKGCTTTIYRPNKKVFDYYESTVVDTHKFKVPRKLITSLAMVGGALAFVYWIGAPVFNKYINTNGDKEVVQQMAENTNPSNSNAPNPNFSAENQLKVNISKCIDQLNLTEQQCAEMYNPDLLAARHAELEQTTRNNMDQIVIDYAPENPFKPVQVQYEVTAKPVFSGCVKMNGKYVAYTQQGTRLEVDPSVCRRVIDDGDRPFNYFKNDQQLQANNLQQPQVQQIATQPQAVNTNVMW</sequence>
<keyword evidence="1" id="KW-1133">Transmembrane helix</keyword>
<accession>A0A811GDB7</accession>